<feature type="compositionally biased region" description="Polar residues" evidence="6">
    <location>
        <begin position="612"/>
        <end position="625"/>
    </location>
</feature>
<evidence type="ECO:0000256" key="6">
    <source>
        <dbReference type="SAM" id="MobiDB-lite"/>
    </source>
</evidence>
<feature type="region of interest" description="Disordered" evidence="6">
    <location>
        <begin position="565"/>
        <end position="669"/>
    </location>
</feature>
<evidence type="ECO:0008006" key="12">
    <source>
        <dbReference type="Google" id="ProtNLM"/>
    </source>
</evidence>
<dbReference type="OrthoDB" id="26687at2759"/>
<feature type="compositionally biased region" description="Basic and acidic residues" evidence="6">
    <location>
        <begin position="1146"/>
        <end position="1164"/>
    </location>
</feature>
<dbReference type="InterPro" id="IPR004279">
    <property type="entry name" value="Perilipin"/>
</dbReference>
<dbReference type="SUPFAM" id="SSF54236">
    <property type="entry name" value="Ubiquitin-like"/>
    <property type="match status" value="1"/>
</dbReference>
<evidence type="ECO:0000259" key="7">
    <source>
        <dbReference type="PROSITE" id="PS50009"/>
    </source>
</evidence>
<dbReference type="FunFam" id="3.10.20.90:FF:000042">
    <property type="entry name" value="Ral guanine nucleotide dissociation stimulator isoform 1"/>
    <property type="match status" value="1"/>
</dbReference>
<dbReference type="InterPro" id="IPR036964">
    <property type="entry name" value="RASGEF_cat_dom_sf"/>
</dbReference>
<dbReference type="Gene3D" id="1.20.120.340">
    <property type="entry name" value="Flagellar protein FliS"/>
    <property type="match status" value="1"/>
</dbReference>
<dbReference type="SUPFAM" id="SSF109775">
    <property type="entry name" value="Mannose-6-phosphate receptor binding protein 1 (Tip47), C-terminal domain"/>
    <property type="match status" value="1"/>
</dbReference>
<feature type="domain" description="Ras-GEF" evidence="7">
    <location>
        <begin position="270"/>
        <end position="539"/>
    </location>
</feature>
<dbReference type="GO" id="GO:0010890">
    <property type="term" value="P:positive regulation of triglyceride storage"/>
    <property type="evidence" value="ECO:0007669"/>
    <property type="project" value="TreeGrafter"/>
</dbReference>
<proteinExistence type="inferred from homology"/>
<dbReference type="Gene3D" id="3.10.20.90">
    <property type="entry name" value="Phosphatidylinositol 3-kinase Catalytic Subunit, Chain A, domain 1"/>
    <property type="match status" value="1"/>
</dbReference>
<evidence type="ECO:0000313" key="11">
    <source>
        <dbReference type="Proteomes" id="UP000824219"/>
    </source>
</evidence>
<comment type="similarity">
    <text evidence="2">Belongs to the perilipin family.</text>
</comment>
<dbReference type="Gene3D" id="1.10.840.10">
    <property type="entry name" value="Ras guanine-nucleotide exchange factors catalytic domain"/>
    <property type="match status" value="1"/>
</dbReference>
<evidence type="ECO:0000256" key="2">
    <source>
        <dbReference type="ARBA" id="ARBA00006311"/>
    </source>
</evidence>
<dbReference type="GO" id="GO:0019915">
    <property type="term" value="P:lipid storage"/>
    <property type="evidence" value="ECO:0007669"/>
    <property type="project" value="TreeGrafter"/>
</dbReference>
<keyword evidence="3 5" id="KW-0344">Guanine-nucleotide releasing factor</keyword>
<dbReference type="PROSITE" id="PS50009">
    <property type="entry name" value="RASGEF_CAT"/>
    <property type="match status" value="1"/>
</dbReference>
<dbReference type="GO" id="GO:0007264">
    <property type="term" value="P:small GTPase-mediated signal transduction"/>
    <property type="evidence" value="ECO:0007669"/>
    <property type="project" value="InterPro"/>
</dbReference>
<dbReference type="SUPFAM" id="SSF48366">
    <property type="entry name" value="Ras GEF"/>
    <property type="match status" value="1"/>
</dbReference>
<evidence type="ECO:0000259" key="8">
    <source>
        <dbReference type="PROSITE" id="PS50200"/>
    </source>
</evidence>
<feature type="region of interest" description="Disordered" evidence="6">
    <location>
        <begin position="1054"/>
        <end position="1075"/>
    </location>
</feature>
<reference evidence="10 11" key="1">
    <citation type="submission" date="2021-06" db="EMBL/GenBank/DDBJ databases">
        <title>Chromosome-level genome assembly of the red-tail catfish (Hemibagrus wyckioides).</title>
        <authorList>
            <person name="Shao F."/>
        </authorList>
    </citation>
    <scope>NUCLEOTIDE SEQUENCE [LARGE SCALE GENOMIC DNA]</scope>
    <source>
        <strain evidence="10">EC202008001</strain>
        <tissue evidence="10">Blood</tissue>
    </source>
</reference>
<dbReference type="Gene3D" id="1.20.870.10">
    <property type="entry name" value="Son of sevenless (SoS) protein Chain: S domain 1"/>
    <property type="match status" value="1"/>
</dbReference>
<evidence type="ECO:0000256" key="3">
    <source>
        <dbReference type="ARBA" id="ARBA00022658"/>
    </source>
</evidence>
<dbReference type="PANTHER" id="PTHR14024:SF11">
    <property type="entry name" value="PERILIPIN-3"/>
    <property type="match status" value="1"/>
</dbReference>
<dbReference type="Pfam" id="PF00617">
    <property type="entry name" value="RasGEF"/>
    <property type="match status" value="1"/>
</dbReference>
<organism evidence="10 11">
    <name type="scientific">Hemibagrus wyckioides</name>
    <dbReference type="NCBI Taxonomy" id="337641"/>
    <lineage>
        <taxon>Eukaryota</taxon>
        <taxon>Metazoa</taxon>
        <taxon>Chordata</taxon>
        <taxon>Craniata</taxon>
        <taxon>Vertebrata</taxon>
        <taxon>Euteleostomi</taxon>
        <taxon>Actinopterygii</taxon>
        <taxon>Neopterygii</taxon>
        <taxon>Teleostei</taxon>
        <taxon>Ostariophysi</taxon>
        <taxon>Siluriformes</taxon>
        <taxon>Bagridae</taxon>
        <taxon>Hemibagrus</taxon>
    </lineage>
</organism>
<dbReference type="PROSITE" id="PS00720">
    <property type="entry name" value="RASGEF"/>
    <property type="match status" value="1"/>
</dbReference>
<dbReference type="EMBL" id="JAHKSW010000005">
    <property type="protein sequence ID" value="KAG7332767.1"/>
    <property type="molecule type" value="Genomic_DNA"/>
</dbReference>
<dbReference type="CDD" id="cd17210">
    <property type="entry name" value="RA_RGL"/>
    <property type="match status" value="1"/>
</dbReference>
<dbReference type="SMART" id="SM00147">
    <property type="entry name" value="RasGEF"/>
    <property type="match status" value="1"/>
</dbReference>
<dbReference type="InterPro" id="IPR019804">
    <property type="entry name" value="Ras_G-nucl-exch_fac_CS"/>
</dbReference>
<dbReference type="GO" id="GO:0005829">
    <property type="term" value="C:cytosol"/>
    <property type="evidence" value="ECO:0007669"/>
    <property type="project" value="TreeGrafter"/>
</dbReference>
<evidence type="ECO:0000259" key="9">
    <source>
        <dbReference type="PROSITE" id="PS50212"/>
    </source>
</evidence>
<dbReference type="InterPro" id="IPR023578">
    <property type="entry name" value="Ras_GEF_dom_sf"/>
</dbReference>
<keyword evidence="11" id="KW-1185">Reference proteome</keyword>
<dbReference type="PROSITE" id="PS50212">
    <property type="entry name" value="RASGEF_NTER"/>
    <property type="match status" value="1"/>
</dbReference>
<name>A0A9D3SQG2_9TELE</name>
<feature type="domain" description="N-terminal Ras-GEF" evidence="9">
    <location>
        <begin position="101"/>
        <end position="231"/>
    </location>
</feature>
<dbReference type="Pfam" id="PF03036">
    <property type="entry name" value="Perilipin"/>
    <property type="match status" value="1"/>
</dbReference>
<comment type="subcellular location">
    <subcellularLocation>
        <location evidence="1">Lipid droplet</location>
    </subcellularLocation>
</comment>
<dbReference type="InterPro" id="IPR001895">
    <property type="entry name" value="RASGEF_cat_dom"/>
</dbReference>
<dbReference type="InterPro" id="IPR029071">
    <property type="entry name" value="Ubiquitin-like_domsf"/>
</dbReference>
<keyword evidence="4" id="KW-0551">Lipid droplet</keyword>
<dbReference type="GO" id="GO:0005085">
    <property type="term" value="F:guanyl-nucleotide exchange factor activity"/>
    <property type="evidence" value="ECO:0007669"/>
    <property type="project" value="UniProtKB-KW"/>
</dbReference>
<comment type="caution">
    <text evidence="10">The sequence shown here is derived from an EMBL/GenBank/DDBJ whole genome shotgun (WGS) entry which is preliminary data.</text>
</comment>
<feature type="domain" description="Ras-associating" evidence="8">
    <location>
        <begin position="675"/>
        <end position="762"/>
    </location>
</feature>
<dbReference type="FunFam" id="1.10.840.10:FF:000005">
    <property type="entry name" value="Ral guanine nucleotide dissociation stimulator isoform 1"/>
    <property type="match status" value="1"/>
</dbReference>
<dbReference type="Pfam" id="PF00618">
    <property type="entry name" value="RasGEF_N"/>
    <property type="match status" value="1"/>
</dbReference>
<sequence length="1285" mass="141057">MISHYPLASLLPWTPLPLCLELDTDGGVALQRYQPRSPDSSPRHWSSVQDWGEEVEEGAVYSVTLKRVQIQQAANKGARWLGVEGDRLPPGHTVSQLETCKIRSIRAGTLERLVETLLTAFGDNDLTYTSIFLSTYRAFASTHSVLQLLLDRYGHMEDSDRDSSQSQAGENRGAVRTALASILRAWLDQCPEDFQEPPSYPSLHRVLGFLKKAMPDSEPTRKAQSLLEQLQGQSNGESETDGGFHGNSPFCLGEDEEVEIEVQEDFLSFGADLVAEQLTYMDALLFKKVVPHHCLGSVWSQRDKKENKQAAPTVRATITQFNAVAGCVVSTVLHPRHLRPHLRARIIQHWIDIAQECRIRKNFSSLKAIVSALQSNPIYRLKRAWACVHKDSMQMFEELSDIFSDHNNYLTSRELLMREGTSKFANLENCAKEHQKRSQKRLQLQKDTGAMQGTIPYLGTFLTDLTMLDTALPDLVEGGLINFEKRRREFEVIAQIKLLQSACNSYCLNPDSAFLRWFRNQPQHSEEESYGLSCEIEGLGDSSPTSPKSRTSMVKRLSLLFLGPDSTSSTATSSPVREMPRSPPAGSSGESMDSVSVSSSDSGPSDSEGMTPTHTLHSQMNKMSESSSCTSLHSMDTSSSSASGSAAPCSHRRCASLTPSPTSPVSPAYNTQTQDACIIRVSLEHGNGNLYKSIMLTSQDKTPAVIHRAMAKHNLDEEPADAYELVQVISDERELVIPDNANVFYAMNTSVNFDFVLRARGSEGRPVQLRSRCSSTLPRTQPRTSLSLRLSKARHGDCMTNRSGSDGLRIVSADRREGSPTRERRTELSRALIGCTFSILRRRQQDTLTGFCVVIMAENGKHSEMETGDGLPTSQETQSVMSRVSNLALVSSACDAVSSAYSNTKESIPALRGVMDAAESGVRTLSTAASSGTKPLLDKLEPQIAVVNEYAMKGLDKIEETLPVLHQPADKLMSETVGKVYQCVSGAKDAMVGVMMGGVEMTRTALSGSINTVMGSRVGQMVSSGVGLALNRLEDCVEQQLPLTQTELAAVAEPLPKDEVRASQSDGGVTSQNPTPSYFVRLGKLSAQVQERALELSLIKASAARDATHRAVAQISSTLDLLENLRGTNALVGAPEQLLKRWREWRQEGQEEHGQGQGAEKTEVDTDEEGKENGEQLDRRALSMVQALSEQLRVACSGVVSSVQGLPTTVQEQLLKARNSAEELHLTLGKTTTITPLLLQQSRTQITQVRQSLDGVMDYLLNNTPLNWLVGPFSPQLTEKQPSAE</sequence>
<dbReference type="CDD" id="cd06224">
    <property type="entry name" value="REM"/>
    <property type="match status" value="1"/>
</dbReference>
<feature type="region of interest" description="Disordered" evidence="6">
    <location>
        <begin position="1146"/>
        <end position="1174"/>
    </location>
</feature>
<dbReference type="SMART" id="SM00229">
    <property type="entry name" value="RasGEFN"/>
    <property type="match status" value="1"/>
</dbReference>
<feature type="compositionally biased region" description="Low complexity" evidence="6">
    <location>
        <begin position="656"/>
        <end position="667"/>
    </location>
</feature>
<dbReference type="InterPro" id="IPR000651">
    <property type="entry name" value="Ras-like_Gua-exchang_fac_N"/>
</dbReference>
<dbReference type="Gene3D" id="3.30.720.170">
    <property type="entry name" value="Perilipin, alpha-beta domain"/>
    <property type="match status" value="1"/>
</dbReference>
<feature type="compositionally biased region" description="Low complexity" evidence="6">
    <location>
        <begin position="586"/>
        <end position="610"/>
    </location>
</feature>
<dbReference type="InterPro" id="IPR000159">
    <property type="entry name" value="RA_dom"/>
</dbReference>
<dbReference type="Pfam" id="PF00788">
    <property type="entry name" value="RA"/>
    <property type="match status" value="1"/>
</dbReference>
<dbReference type="PROSITE" id="PS50200">
    <property type="entry name" value="RA"/>
    <property type="match status" value="1"/>
</dbReference>
<gene>
    <name evidence="10" type="ORF">KOW79_004601</name>
</gene>
<evidence type="ECO:0000313" key="10">
    <source>
        <dbReference type="EMBL" id="KAG7332767.1"/>
    </source>
</evidence>
<dbReference type="PANTHER" id="PTHR14024">
    <property type="entry name" value="PERILIPIN"/>
    <property type="match status" value="1"/>
</dbReference>
<accession>A0A9D3SQG2</accession>
<protein>
    <recommendedName>
        <fullName evidence="12">Ral guanine nucleotide dissociation stimulator-like 1</fullName>
    </recommendedName>
</protein>
<dbReference type="Proteomes" id="UP000824219">
    <property type="component" value="Linkage Group LG05"/>
</dbReference>
<evidence type="ECO:0000256" key="1">
    <source>
        <dbReference type="ARBA" id="ARBA00004502"/>
    </source>
</evidence>
<evidence type="ECO:0000256" key="4">
    <source>
        <dbReference type="ARBA" id="ARBA00022677"/>
    </source>
</evidence>
<evidence type="ECO:0000256" key="5">
    <source>
        <dbReference type="PROSITE-ProRule" id="PRU00168"/>
    </source>
</evidence>
<dbReference type="SMART" id="SM00314">
    <property type="entry name" value="RA"/>
    <property type="match status" value="1"/>
</dbReference>
<feature type="compositionally biased region" description="Polar residues" evidence="6">
    <location>
        <begin position="1062"/>
        <end position="1075"/>
    </location>
</feature>
<feature type="compositionally biased region" description="Low complexity" evidence="6">
    <location>
        <begin position="626"/>
        <end position="649"/>
    </location>
</feature>
<dbReference type="GO" id="GO:0005811">
    <property type="term" value="C:lipid droplet"/>
    <property type="evidence" value="ECO:0007669"/>
    <property type="project" value="UniProtKB-SubCell"/>
</dbReference>
<dbReference type="CDD" id="cd00155">
    <property type="entry name" value="RasGEF"/>
    <property type="match status" value="1"/>
</dbReference>
<dbReference type="InterPro" id="IPR030748">
    <property type="entry name" value="RGL1_RA"/>
</dbReference>